<evidence type="ECO:0000313" key="6">
    <source>
        <dbReference type="EMBL" id="RDD62447.1"/>
    </source>
</evidence>
<evidence type="ECO:0000256" key="1">
    <source>
        <dbReference type="ARBA" id="ARBA00022692"/>
    </source>
</evidence>
<organism evidence="6 7">
    <name type="scientific">Ferruginivarius sediminum</name>
    <dbReference type="NCBI Taxonomy" id="2661937"/>
    <lineage>
        <taxon>Bacteria</taxon>
        <taxon>Pseudomonadati</taxon>
        <taxon>Pseudomonadota</taxon>
        <taxon>Alphaproteobacteria</taxon>
        <taxon>Rhodospirillales</taxon>
        <taxon>Rhodospirillaceae</taxon>
        <taxon>Ferruginivarius</taxon>
    </lineage>
</organism>
<evidence type="ECO:0000259" key="5">
    <source>
        <dbReference type="PROSITE" id="PS50850"/>
    </source>
</evidence>
<dbReference type="PANTHER" id="PTHR23521">
    <property type="entry name" value="TRANSPORTER MFS SUPERFAMILY"/>
    <property type="match status" value="1"/>
</dbReference>
<comment type="caution">
    <text evidence="6">The sequence shown here is derived from an EMBL/GenBank/DDBJ whole genome shotgun (WGS) entry which is preliminary data.</text>
</comment>
<protein>
    <submittedName>
        <fullName evidence="6">MFS transporter</fullName>
    </submittedName>
</protein>
<dbReference type="SUPFAM" id="SSF103473">
    <property type="entry name" value="MFS general substrate transporter"/>
    <property type="match status" value="1"/>
</dbReference>
<gene>
    <name evidence="6" type="ORF">DRB17_07290</name>
</gene>
<dbReference type="GO" id="GO:0005886">
    <property type="term" value="C:plasma membrane"/>
    <property type="evidence" value="ECO:0007669"/>
    <property type="project" value="TreeGrafter"/>
</dbReference>
<dbReference type="Proteomes" id="UP000253941">
    <property type="component" value="Unassembled WGS sequence"/>
</dbReference>
<dbReference type="AlphaFoldDB" id="A0A369TE65"/>
<keyword evidence="2 4" id="KW-1133">Transmembrane helix</keyword>
<dbReference type="InterPro" id="IPR011701">
    <property type="entry name" value="MFS"/>
</dbReference>
<dbReference type="EMBL" id="QPMH01000005">
    <property type="protein sequence ID" value="RDD62447.1"/>
    <property type="molecule type" value="Genomic_DNA"/>
</dbReference>
<name>A0A369TE65_9PROT</name>
<feature type="transmembrane region" description="Helical" evidence="4">
    <location>
        <begin position="374"/>
        <end position="398"/>
    </location>
</feature>
<feature type="transmembrane region" description="Helical" evidence="4">
    <location>
        <begin position="86"/>
        <end position="107"/>
    </location>
</feature>
<feature type="transmembrane region" description="Helical" evidence="4">
    <location>
        <begin position="174"/>
        <end position="194"/>
    </location>
</feature>
<feature type="transmembrane region" description="Helical" evidence="4">
    <location>
        <begin position="261"/>
        <end position="281"/>
    </location>
</feature>
<evidence type="ECO:0000313" key="7">
    <source>
        <dbReference type="Proteomes" id="UP000253941"/>
    </source>
</evidence>
<feature type="transmembrane region" description="Helical" evidence="4">
    <location>
        <begin position="141"/>
        <end position="162"/>
    </location>
</feature>
<keyword evidence="1 4" id="KW-0812">Transmembrane</keyword>
<keyword evidence="3 4" id="KW-0472">Membrane</keyword>
<dbReference type="InterPro" id="IPR036259">
    <property type="entry name" value="MFS_trans_sf"/>
</dbReference>
<dbReference type="PANTHER" id="PTHR23521:SF3">
    <property type="entry name" value="MFS TRANSPORTER"/>
    <property type="match status" value="1"/>
</dbReference>
<evidence type="ECO:0000256" key="3">
    <source>
        <dbReference type="ARBA" id="ARBA00023136"/>
    </source>
</evidence>
<evidence type="ECO:0000256" key="2">
    <source>
        <dbReference type="ARBA" id="ARBA00022989"/>
    </source>
</evidence>
<evidence type="ECO:0000256" key="4">
    <source>
        <dbReference type="SAM" id="Phobius"/>
    </source>
</evidence>
<dbReference type="RefSeq" id="WP_114581543.1">
    <property type="nucleotide sequence ID" value="NZ_QPMH01000005.1"/>
</dbReference>
<feature type="transmembrane region" description="Helical" evidence="4">
    <location>
        <begin position="113"/>
        <end position="129"/>
    </location>
</feature>
<accession>A0A369TE65</accession>
<dbReference type="PROSITE" id="PS50850">
    <property type="entry name" value="MFS"/>
    <property type="match status" value="1"/>
</dbReference>
<feature type="transmembrane region" description="Helical" evidence="4">
    <location>
        <begin position="345"/>
        <end position="368"/>
    </location>
</feature>
<dbReference type="Pfam" id="PF07690">
    <property type="entry name" value="MFS_1"/>
    <property type="match status" value="1"/>
</dbReference>
<dbReference type="GO" id="GO:0022857">
    <property type="term" value="F:transmembrane transporter activity"/>
    <property type="evidence" value="ECO:0007669"/>
    <property type="project" value="InterPro"/>
</dbReference>
<reference evidence="6 7" key="1">
    <citation type="submission" date="2018-07" db="EMBL/GenBank/DDBJ databases">
        <title>Venubactetium sediminum gen. nov., sp. nov., isolated from a marine solar saltern.</title>
        <authorList>
            <person name="Wang S."/>
        </authorList>
    </citation>
    <scope>NUCLEOTIDE SEQUENCE [LARGE SCALE GENOMIC DNA]</scope>
    <source>
        <strain evidence="6 7">WD2A32</strain>
    </source>
</reference>
<feature type="transmembrane region" description="Helical" evidence="4">
    <location>
        <begin position="21"/>
        <end position="44"/>
    </location>
</feature>
<keyword evidence="7" id="KW-1185">Reference proteome</keyword>
<dbReference type="Gene3D" id="1.20.1250.20">
    <property type="entry name" value="MFS general substrate transporter like domains"/>
    <property type="match status" value="2"/>
</dbReference>
<feature type="transmembrane region" description="Helical" evidence="4">
    <location>
        <begin position="56"/>
        <end position="77"/>
    </location>
</feature>
<sequence length="412" mass="42884">MTSGDAIATVDNARKWRSLTVIAASQVAAMALWFSASAVVPALMREYDLSAFSQSLFTSSVQIGFVAGSFASALLSLPDRFDPRRIFMLCALFGSIVNAAILLAGPASALTPVLRFLTGAAMAGVYPVGMKLAGTWARRDMGLVVGLLVGALTLGSASPHLFNALGGVDWRFTILAASISAGVAGVAINFAELGPNLGRAARLRPGAVLAAWRNVPMRLANLGYLGHMWELYAMWAWVGVFMQASFLAAQPGETSIVAAKYATFATIGIGALGCVAGGLVADRIGRTTLTMLAMGVSGLCACLIGFLFGAPPTLVVIVCLVWGVAVVADSAQFSASIAELAPPELVGTMLTLQTSLGFILTLATIHLIPYSIEWLGWTFGFAPLAIGPFLGIWAMAALRARPEAARLAGGNR</sequence>
<feature type="domain" description="Major facilitator superfamily (MFS) profile" evidence="5">
    <location>
        <begin position="216"/>
        <end position="412"/>
    </location>
</feature>
<dbReference type="InterPro" id="IPR020846">
    <property type="entry name" value="MFS_dom"/>
</dbReference>
<feature type="transmembrane region" description="Helical" evidence="4">
    <location>
        <begin position="288"/>
        <end position="308"/>
    </location>
</feature>
<proteinExistence type="predicted"/>